<dbReference type="SUPFAM" id="SSF51905">
    <property type="entry name" value="FAD/NAD(P)-binding domain"/>
    <property type="match status" value="1"/>
</dbReference>
<evidence type="ECO:0000313" key="2">
    <source>
        <dbReference type="Proteomes" id="UP000635245"/>
    </source>
</evidence>
<dbReference type="Gene3D" id="3.50.50.60">
    <property type="entry name" value="FAD/NAD(P)-binding domain"/>
    <property type="match status" value="2"/>
</dbReference>
<comment type="caution">
    <text evidence="1">The sequence shown here is derived from an EMBL/GenBank/DDBJ whole genome shotgun (WGS) entry which is preliminary data.</text>
</comment>
<dbReference type="InterPro" id="IPR036188">
    <property type="entry name" value="FAD/NAD-bd_sf"/>
</dbReference>
<keyword evidence="2" id="KW-1185">Reference proteome</keyword>
<organism evidence="1 2">
    <name type="scientific">Prauserella cavernicola</name>
    <dbReference type="NCBI Taxonomy" id="2800127"/>
    <lineage>
        <taxon>Bacteria</taxon>
        <taxon>Bacillati</taxon>
        <taxon>Actinomycetota</taxon>
        <taxon>Actinomycetes</taxon>
        <taxon>Pseudonocardiales</taxon>
        <taxon>Pseudonocardiaceae</taxon>
        <taxon>Prauserella</taxon>
    </lineage>
</organism>
<dbReference type="AlphaFoldDB" id="A0A934V4V9"/>
<dbReference type="Proteomes" id="UP000635245">
    <property type="component" value="Unassembled WGS sequence"/>
</dbReference>
<dbReference type="RefSeq" id="WP_200318832.1">
    <property type="nucleotide sequence ID" value="NZ_JAENJH010000003.1"/>
</dbReference>
<accession>A0A934V4V9</accession>
<dbReference type="Pfam" id="PF13450">
    <property type="entry name" value="NAD_binding_8"/>
    <property type="match status" value="1"/>
</dbReference>
<sequence length="491" mass="51764">MDVAIVGTGPNGLAAGVVLARAGLTVALFEAGSTPGGGLRSTTLFDSEVVHDICSAVHPLGAASRFFREFDLGARGVEMCVPSASYAHPLDDAPAGIAFHSLDRTCERLGRDGARWRRLLEPLVRHSESIADLVLSDQRHVPPHVLAAAALAPRALLQGSPLANRLFTEPTAPALLAGVAAHSLGRLPSLPGGAVAMLLGHLAHAGGWPVPKGGSQRIVDAMVADIKAHGGTIHTGTPIEDLREVASARAVLLNVSPTVLLDLAGSRLPTRYRDRLARFRYGPASAKVDFLVSEPVPWRDPEVRAAPTVHLGGGHREIAASESAVQRGRRPANPFVLVVDPTAADPDRARPGKRPLWTYCHVPNGDPVDPTEAITAQLERFAPGFRDTVLASRAITAPEFETYNRNYVGGDIAGGAVTVSQMLARPTLSVDPYATPLRGVYLCSGSTPPGPSVHGMAGYHAARNVLRKEFGIRTLPRLQPGPPVNGAEGMR</sequence>
<dbReference type="EMBL" id="JAENJH010000003">
    <property type="protein sequence ID" value="MBK1785817.1"/>
    <property type="molecule type" value="Genomic_DNA"/>
</dbReference>
<evidence type="ECO:0000313" key="1">
    <source>
        <dbReference type="EMBL" id="MBK1785817.1"/>
    </source>
</evidence>
<name>A0A934V4V9_9PSEU</name>
<dbReference type="Gene3D" id="3.90.660.50">
    <property type="match status" value="1"/>
</dbReference>
<reference evidence="1" key="1">
    <citation type="submission" date="2020-12" db="EMBL/GenBank/DDBJ databases">
        <title>Prauserella sp. ASG 168, a novel actinomycete isolated from cave rock.</title>
        <authorList>
            <person name="Suriyachadkun C."/>
        </authorList>
    </citation>
    <scope>NUCLEOTIDE SEQUENCE</scope>
    <source>
        <strain evidence="1">ASG 168</strain>
    </source>
</reference>
<protein>
    <submittedName>
        <fullName evidence="1">NAD(P)/FAD-dependent oxidoreductase</fullName>
    </submittedName>
</protein>
<proteinExistence type="predicted"/>
<dbReference type="PANTHER" id="PTHR10668">
    <property type="entry name" value="PHYTOENE DEHYDROGENASE"/>
    <property type="match status" value="1"/>
</dbReference>
<dbReference type="PANTHER" id="PTHR10668:SF105">
    <property type="entry name" value="DEHYDROGENASE-RELATED"/>
    <property type="match status" value="1"/>
</dbReference>
<gene>
    <name evidence="1" type="ORF">JHE00_15910</name>
</gene>